<dbReference type="GO" id="GO:0020037">
    <property type="term" value="F:heme binding"/>
    <property type="evidence" value="ECO:0007669"/>
    <property type="project" value="InterPro"/>
</dbReference>
<feature type="compositionally biased region" description="Basic and acidic residues" evidence="1">
    <location>
        <begin position="60"/>
        <end position="77"/>
    </location>
</feature>
<sequence>MDLRPEYRSISCELRALKKMVRNEFGNGDSDSDGIANSFGANSSPLFERGRFYEEYSARRNERLRSKKNETGHERKTAHGLGAMGESAKKSSSTKNLESLRKSVSSAYSVEQSEARLRVKAATLPSGHRVGANGTILIFLYAMGRMEELWSEDCLEYKPERWISEQGGIISVPSYKFSSFGGCPRSCLGKAMAFIQMKIVASSILWNYHVQVVEGHPVLPSVSVVLQM</sequence>
<dbReference type="GO" id="GO:0004497">
    <property type="term" value="F:monooxygenase activity"/>
    <property type="evidence" value="ECO:0007669"/>
    <property type="project" value="InterPro"/>
</dbReference>
<dbReference type="GO" id="GO:0005506">
    <property type="term" value="F:iron ion binding"/>
    <property type="evidence" value="ECO:0007669"/>
    <property type="project" value="InterPro"/>
</dbReference>
<comment type="caution">
    <text evidence="2">The sequence shown here is derived from an EMBL/GenBank/DDBJ whole genome shotgun (WGS) entry which is preliminary data.</text>
</comment>
<organism evidence="2 3">
    <name type="scientific">Juglans regia</name>
    <name type="common">English walnut</name>
    <dbReference type="NCBI Taxonomy" id="51240"/>
    <lineage>
        <taxon>Eukaryota</taxon>
        <taxon>Viridiplantae</taxon>
        <taxon>Streptophyta</taxon>
        <taxon>Embryophyta</taxon>
        <taxon>Tracheophyta</taxon>
        <taxon>Spermatophyta</taxon>
        <taxon>Magnoliopsida</taxon>
        <taxon>eudicotyledons</taxon>
        <taxon>Gunneridae</taxon>
        <taxon>Pentapetalae</taxon>
        <taxon>rosids</taxon>
        <taxon>fabids</taxon>
        <taxon>Fagales</taxon>
        <taxon>Juglandaceae</taxon>
        <taxon>Juglans</taxon>
    </lineage>
</organism>
<dbReference type="EMBL" id="LIHL02000008">
    <property type="protein sequence ID" value="KAF5462215.1"/>
    <property type="molecule type" value="Genomic_DNA"/>
</dbReference>
<reference evidence="2" key="2">
    <citation type="submission" date="2020-03" db="EMBL/GenBank/DDBJ databases">
        <title>Walnut 2.0.</title>
        <authorList>
            <person name="Marrano A."/>
            <person name="Britton M."/>
            <person name="Zimin A.V."/>
            <person name="Zaini P.A."/>
            <person name="Workman R."/>
            <person name="Puiu D."/>
            <person name="Bianco L."/>
            <person name="Allen B.J."/>
            <person name="Troggio M."/>
            <person name="Leslie C.A."/>
            <person name="Timp W."/>
            <person name="Dendekar A."/>
            <person name="Salzberg S.L."/>
            <person name="Neale D.B."/>
        </authorList>
    </citation>
    <scope>NUCLEOTIDE SEQUENCE</scope>
    <source>
        <tissue evidence="2">Leaves</tissue>
    </source>
</reference>
<dbReference type="Gramene" id="Jr08_09490_p1">
    <property type="protein sequence ID" value="cds.Jr08_09490_p1"/>
    <property type="gene ID" value="Jr08_09490"/>
</dbReference>
<feature type="region of interest" description="Disordered" evidence="1">
    <location>
        <begin position="60"/>
        <end position="96"/>
    </location>
</feature>
<dbReference type="Pfam" id="PF00067">
    <property type="entry name" value="p450"/>
    <property type="match status" value="1"/>
</dbReference>
<dbReference type="PANTHER" id="PTHR37259:SF2">
    <property type="entry name" value="OS07G0474300 PROTEIN"/>
    <property type="match status" value="1"/>
</dbReference>
<dbReference type="AlphaFoldDB" id="A0A833U572"/>
<protein>
    <recommendedName>
        <fullName evidence="4">Alkane hydroxylase MAH1-like</fullName>
    </recommendedName>
</protein>
<proteinExistence type="predicted"/>
<reference evidence="2" key="1">
    <citation type="submission" date="2015-10" db="EMBL/GenBank/DDBJ databases">
        <authorList>
            <person name="Martinez-Garcia P.J."/>
            <person name="Crepeau M.W."/>
            <person name="Puiu D."/>
            <person name="Gonzalez-Ibeas D."/>
            <person name="Whalen J."/>
            <person name="Stevens K."/>
            <person name="Paul R."/>
            <person name="Butterfield T."/>
            <person name="Britton M."/>
            <person name="Reagan R."/>
            <person name="Chakraborty S."/>
            <person name="Walawage S.L."/>
            <person name="Vasquez-Gross H.A."/>
            <person name="Cardeno C."/>
            <person name="Famula R."/>
            <person name="Pratt K."/>
            <person name="Kuruganti S."/>
            <person name="Aradhya M.K."/>
            <person name="Leslie C.A."/>
            <person name="Dandekar A.M."/>
            <person name="Salzberg S.L."/>
            <person name="Wegrzyn J.L."/>
            <person name="Langley C.H."/>
            <person name="Neale D.B."/>
        </authorList>
    </citation>
    <scope>NUCLEOTIDE SEQUENCE</scope>
    <source>
        <tissue evidence="2">Leaves</tissue>
    </source>
</reference>
<dbReference type="InterPro" id="IPR001128">
    <property type="entry name" value="Cyt_P450"/>
</dbReference>
<dbReference type="SUPFAM" id="SSF48264">
    <property type="entry name" value="Cytochrome P450"/>
    <property type="match status" value="1"/>
</dbReference>
<gene>
    <name evidence="2" type="ORF">F2P56_018241</name>
</gene>
<evidence type="ECO:0000313" key="3">
    <source>
        <dbReference type="Proteomes" id="UP000619265"/>
    </source>
</evidence>
<dbReference type="GO" id="GO:0016705">
    <property type="term" value="F:oxidoreductase activity, acting on paired donors, with incorporation or reduction of molecular oxygen"/>
    <property type="evidence" value="ECO:0007669"/>
    <property type="project" value="InterPro"/>
</dbReference>
<evidence type="ECO:0008006" key="4">
    <source>
        <dbReference type="Google" id="ProtNLM"/>
    </source>
</evidence>
<name>A0A833U572_JUGRE</name>
<dbReference type="Gene3D" id="1.10.630.10">
    <property type="entry name" value="Cytochrome P450"/>
    <property type="match status" value="1"/>
</dbReference>
<evidence type="ECO:0000313" key="2">
    <source>
        <dbReference type="EMBL" id="KAF5462215.1"/>
    </source>
</evidence>
<dbReference type="PANTHER" id="PTHR37259">
    <property type="entry name" value="OS07G0474300 PROTEIN"/>
    <property type="match status" value="1"/>
</dbReference>
<evidence type="ECO:0000256" key="1">
    <source>
        <dbReference type="SAM" id="MobiDB-lite"/>
    </source>
</evidence>
<dbReference type="Proteomes" id="UP000619265">
    <property type="component" value="Unassembled WGS sequence"/>
</dbReference>
<dbReference type="InterPro" id="IPR036396">
    <property type="entry name" value="Cyt_P450_sf"/>
</dbReference>
<accession>A0A833U572</accession>